<feature type="region of interest" description="Disordered" evidence="1">
    <location>
        <begin position="1"/>
        <end position="67"/>
    </location>
</feature>
<proteinExistence type="predicted"/>
<protein>
    <submittedName>
        <fullName evidence="2">Uncharacterized protein</fullName>
    </submittedName>
</protein>
<dbReference type="EnsemblPlants" id="MELO3C027995.2.1">
    <property type="protein sequence ID" value="MELO3C027995.2.1"/>
    <property type="gene ID" value="MELO3C027995.2"/>
</dbReference>
<organism evidence="2">
    <name type="scientific">Cucumis melo</name>
    <name type="common">Muskmelon</name>
    <dbReference type="NCBI Taxonomy" id="3656"/>
    <lineage>
        <taxon>Eukaryota</taxon>
        <taxon>Viridiplantae</taxon>
        <taxon>Streptophyta</taxon>
        <taxon>Embryophyta</taxon>
        <taxon>Tracheophyta</taxon>
        <taxon>Spermatophyta</taxon>
        <taxon>Magnoliopsida</taxon>
        <taxon>eudicotyledons</taxon>
        <taxon>Gunneridae</taxon>
        <taxon>Pentapetalae</taxon>
        <taxon>rosids</taxon>
        <taxon>fabids</taxon>
        <taxon>Cucurbitales</taxon>
        <taxon>Cucurbitaceae</taxon>
        <taxon>Benincaseae</taxon>
        <taxon>Cucumis</taxon>
    </lineage>
</organism>
<reference evidence="2" key="1">
    <citation type="submission" date="2023-03" db="UniProtKB">
        <authorList>
            <consortium name="EnsemblPlants"/>
        </authorList>
    </citation>
    <scope>IDENTIFICATION</scope>
</reference>
<dbReference type="Gramene" id="MELO3C027995.2.1">
    <property type="protein sequence ID" value="MELO3C027995.2.1"/>
    <property type="gene ID" value="MELO3C027995.2"/>
</dbReference>
<sequence>DPTQAQPKRQSVAVAERSRGSRTTSSRRAARNSEAEASRAKVRPKTRPATRTDARHLPETRPAPACT</sequence>
<accession>A0A9I9E347</accession>
<dbReference type="AlphaFoldDB" id="A0A9I9E347"/>
<name>A0A9I9E347_CUCME</name>
<evidence type="ECO:0000313" key="2">
    <source>
        <dbReference type="EnsemblPlants" id="MELO3C027995.2.1"/>
    </source>
</evidence>
<feature type="compositionally biased region" description="Basic and acidic residues" evidence="1">
    <location>
        <begin position="50"/>
        <end position="59"/>
    </location>
</feature>
<evidence type="ECO:0000256" key="1">
    <source>
        <dbReference type="SAM" id="MobiDB-lite"/>
    </source>
</evidence>